<dbReference type="InterPro" id="IPR004089">
    <property type="entry name" value="MCPsignal_dom"/>
</dbReference>
<keyword evidence="10" id="KW-1185">Reference proteome</keyword>
<evidence type="ECO:0000256" key="5">
    <source>
        <dbReference type="SAM" id="MobiDB-lite"/>
    </source>
</evidence>
<dbReference type="EMBL" id="JALAYX010000002">
    <property type="protein sequence ID" value="MCJ8238243.1"/>
    <property type="molecule type" value="Genomic_DNA"/>
</dbReference>
<evidence type="ECO:0000256" key="2">
    <source>
        <dbReference type="ARBA" id="ARBA00029447"/>
    </source>
</evidence>
<reference evidence="9 10" key="1">
    <citation type="submission" date="2022-03" db="EMBL/GenBank/DDBJ databases">
        <title>Rhizobium SSM4.3 sp. nov., isolated from Sediment (Gouqi Island).</title>
        <authorList>
            <person name="Chen G."/>
        </authorList>
    </citation>
    <scope>NUCLEOTIDE SEQUENCE [LARGE SCALE GENOMIC DNA]</scope>
    <source>
        <strain evidence="9 10">SSM4.3</strain>
        <plasmid evidence="9">unnamed</plasmid>
    </source>
</reference>
<evidence type="ECO:0000259" key="8">
    <source>
        <dbReference type="PROSITE" id="PS50885"/>
    </source>
</evidence>
<dbReference type="PANTHER" id="PTHR43531">
    <property type="entry name" value="PROTEIN ICFG"/>
    <property type="match status" value="1"/>
</dbReference>
<dbReference type="PANTHER" id="PTHR43531:SF11">
    <property type="entry name" value="METHYL-ACCEPTING CHEMOTAXIS PROTEIN 3"/>
    <property type="match status" value="1"/>
</dbReference>
<dbReference type="InterPro" id="IPR051310">
    <property type="entry name" value="MCP_chemotaxis"/>
</dbReference>
<feature type="compositionally biased region" description="Low complexity" evidence="5">
    <location>
        <begin position="612"/>
        <end position="636"/>
    </location>
</feature>
<evidence type="ECO:0000313" key="10">
    <source>
        <dbReference type="Proteomes" id="UP001522662"/>
    </source>
</evidence>
<feature type="domain" description="HAMP" evidence="8">
    <location>
        <begin position="211"/>
        <end position="263"/>
    </location>
</feature>
<evidence type="ECO:0000259" key="7">
    <source>
        <dbReference type="PROSITE" id="PS50111"/>
    </source>
</evidence>
<dbReference type="SUPFAM" id="SSF158472">
    <property type="entry name" value="HAMP domain-like"/>
    <property type="match status" value="1"/>
</dbReference>
<dbReference type="SMART" id="SM00283">
    <property type="entry name" value="MA"/>
    <property type="match status" value="1"/>
</dbReference>
<evidence type="ECO:0000256" key="4">
    <source>
        <dbReference type="SAM" id="Coils"/>
    </source>
</evidence>
<keyword evidence="4" id="KW-0175">Coiled coil</keyword>
<comment type="caution">
    <text evidence="9">The sequence shown here is derived from an EMBL/GenBank/DDBJ whole genome shotgun (WGS) entry which is preliminary data.</text>
</comment>
<keyword evidence="9" id="KW-0614">Plasmid</keyword>
<dbReference type="Gene3D" id="1.10.287.950">
    <property type="entry name" value="Methyl-accepting chemotaxis protein"/>
    <property type="match status" value="1"/>
</dbReference>
<evidence type="ECO:0000256" key="1">
    <source>
        <dbReference type="ARBA" id="ARBA00022500"/>
    </source>
</evidence>
<dbReference type="Gene3D" id="6.10.340.10">
    <property type="match status" value="1"/>
</dbReference>
<gene>
    <name evidence="9" type="ORF">MKJ03_07875</name>
</gene>
<keyword evidence="6" id="KW-0732">Signal</keyword>
<dbReference type="Pfam" id="PF00672">
    <property type="entry name" value="HAMP"/>
    <property type="match status" value="1"/>
</dbReference>
<protein>
    <submittedName>
        <fullName evidence="9">Methyl-accepting chemotaxis protein</fullName>
    </submittedName>
</protein>
<dbReference type="RefSeq" id="WP_245136099.1">
    <property type="nucleotide sequence ID" value="NZ_CP128477.1"/>
</dbReference>
<feature type="region of interest" description="Disordered" evidence="5">
    <location>
        <begin position="606"/>
        <end position="653"/>
    </location>
</feature>
<dbReference type="CDD" id="cd06225">
    <property type="entry name" value="HAMP"/>
    <property type="match status" value="1"/>
</dbReference>
<geneLocation type="plasmid" evidence="9">
    <name>unnamed</name>
</geneLocation>
<dbReference type="SMART" id="SM00304">
    <property type="entry name" value="HAMP"/>
    <property type="match status" value="2"/>
</dbReference>
<sequence>MLKNLSVSAKGFLAFGLLAAIAIAASTFMHNRAVVASEQVAETALVTNMVEAIDEFSEDLNIADRQLKTFLLTGNRDYAAGAQSTAARMDTEKSSVEALISKSAPAELAKFGEAITAYDAWKTNFLERQILLMRDPATVELARAIEVTGGGDALVKAFEDNLSELKDTLSARASTAADHQSAALSLVESVSLAASIIIGFAAVLMGFLNFQLVSKPLSKLADATTRLSEGHLDVVIDQGGKDEIGRMAAAMQVFREAAMANKRLEAEADGNRRQAEADRIAAQQRAEADAAARLQAATSGLAAGLKRLASGDLAFQINEAFSPDFESLRHDFNQSIRQLNQTMAAITNSVSTMETGTREIASGTDHLSKRTEQQAAALEETAAAVEEITANVQNSTKRTEEARSVAAQANTSATQSSDVVAKAEDAMRRIEGSSQQISNIIGVIDEIAFQTNLLALNAGVEAARAGEAGKGFAVVAQEVRELAQRSANAAKEIKALIQNSSTEVAGGVDLVRKTGEALRTIGGFITEMNTHMDAIALSAKEQATGLTEVNHAVNSMDQTTQQNAAMVEESNAASGALATEAAKLRDLISHFTIDGVQQAQASALRDTARTMAQPSASANRAPPARAAQPARSVAHAPRSHGNAAVAQDNWEEF</sequence>
<evidence type="ECO:0000256" key="6">
    <source>
        <dbReference type="SAM" id="SignalP"/>
    </source>
</evidence>
<comment type="similarity">
    <text evidence="2">Belongs to the methyl-accepting chemotaxis (MCP) protein family.</text>
</comment>
<dbReference type="CDD" id="cd11386">
    <property type="entry name" value="MCP_signal"/>
    <property type="match status" value="1"/>
</dbReference>
<dbReference type="Pfam" id="PF00015">
    <property type="entry name" value="MCPsignal"/>
    <property type="match status" value="1"/>
</dbReference>
<evidence type="ECO:0000313" key="9">
    <source>
        <dbReference type="EMBL" id="MCJ8238243.1"/>
    </source>
</evidence>
<dbReference type="PROSITE" id="PS50111">
    <property type="entry name" value="CHEMOTAXIS_TRANSDUC_2"/>
    <property type="match status" value="1"/>
</dbReference>
<dbReference type="PROSITE" id="PS50885">
    <property type="entry name" value="HAMP"/>
    <property type="match status" value="2"/>
</dbReference>
<feature type="chain" id="PRO_5045562996" evidence="6">
    <location>
        <begin position="25"/>
        <end position="653"/>
    </location>
</feature>
<organism evidence="9 10">
    <name type="scientific">Peteryoungia algae</name>
    <dbReference type="NCBI Taxonomy" id="2919917"/>
    <lineage>
        <taxon>Bacteria</taxon>
        <taxon>Pseudomonadati</taxon>
        <taxon>Pseudomonadota</taxon>
        <taxon>Alphaproteobacteria</taxon>
        <taxon>Hyphomicrobiales</taxon>
        <taxon>Rhizobiaceae</taxon>
        <taxon>Peteryoungia</taxon>
    </lineage>
</organism>
<proteinExistence type="inferred from homology"/>
<feature type="coiled-coil region" evidence="4">
    <location>
        <begin position="368"/>
        <end position="398"/>
    </location>
</feature>
<feature type="domain" description="HAMP" evidence="8">
    <location>
        <begin position="292"/>
        <end position="344"/>
    </location>
</feature>
<name>A0ABT0CYK3_9HYPH</name>
<accession>A0ABT0CYK3</accession>
<evidence type="ECO:0000256" key="3">
    <source>
        <dbReference type="PROSITE-ProRule" id="PRU00284"/>
    </source>
</evidence>
<dbReference type="SUPFAM" id="SSF58104">
    <property type="entry name" value="Methyl-accepting chemotaxis protein (MCP) signaling domain"/>
    <property type="match status" value="1"/>
</dbReference>
<feature type="signal peptide" evidence="6">
    <location>
        <begin position="1"/>
        <end position="24"/>
    </location>
</feature>
<dbReference type="Proteomes" id="UP001522662">
    <property type="component" value="Unassembled WGS sequence"/>
</dbReference>
<dbReference type="InterPro" id="IPR003660">
    <property type="entry name" value="HAMP_dom"/>
</dbReference>
<feature type="domain" description="Methyl-accepting transducer" evidence="7">
    <location>
        <begin position="349"/>
        <end position="578"/>
    </location>
</feature>
<keyword evidence="3" id="KW-0807">Transducer</keyword>
<keyword evidence="1" id="KW-0145">Chemotaxis</keyword>